<dbReference type="InterPro" id="IPR058317">
    <property type="entry name" value="DUF8004"/>
</dbReference>
<evidence type="ECO:0000313" key="4">
    <source>
        <dbReference type="Proteomes" id="UP000275385"/>
    </source>
</evidence>
<evidence type="ECO:0000313" key="3">
    <source>
        <dbReference type="EMBL" id="RKU47958.1"/>
    </source>
</evidence>
<evidence type="ECO:0000256" key="1">
    <source>
        <dbReference type="SAM" id="MobiDB-lite"/>
    </source>
</evidence>
<accession>A0A420YJ94</accession>
<dbReference type="PANTHER" id="PTHR39601">
    <property type="entry name" value="CHORIOGENIN HMINOR"/>
    <property type="match status" value="1"/>
</dbReference>
<proteinExistence type="predicted"/>
<dbReference type="EMBL" id="QVQW01000006">
    <property type="protein sequence ID" value="RKU47958.1"/>
    <property type="molecule type" value="Genomic_DNA"/>
</dbReference>
<organism evidence="3 4">
    <name type="scientific">Coniochaeta pulveracea</name>
    <dbReference type="NCBI Taxonomy" id="177199"/>
    <lineage>
        <taxon>Eukaryota</taxon>
        <taxon>Fungi</taxon>
        <taxon>Dikarya</taxon>
        <taxon>Ascomycota</taxon>
        <taxon>Pezizomycotina</taxon>
        <taxon>Sordariomycetes</taxon>
        <taxon>Sordariomycetidae</taxon>
        <taxon>Coniochaetales</taxon>
        <taxon>Coniochaetaceae</taxon>
        <taxon>Coniochaeta</taxon>
    </lineage>
</organism>
<sequence length="794" mass="88608">MEGRIPASYNIMRWDGAAKACAAWDSLRRDSELWYKDGNCFVHLYGKAQSRRGPAFKVPLSALLEANCHPLLNRYLLRDVPESPTSEIHDPWDKSNATSRIDLYIPPPPMSDRKQALDFHLAMRNLFAWICRRSVVGQHLGKALVELMNSMHEFRSPGVDNVGDLISYLDEEGYLDMANQPIHGMAMLHLGEFFQIRSLYIDAFAHCAGMADCLYMLPEYQSVTSLTRKLLRRAQADIENRLSDAGMALRNFLEEDLSEANLGLSAGGRAHLERFRTFLHAFYTHRLGYYPPSPVHTRSNMWEPTIYQRMRDDFEALYELLVDRSFTSIDNVSVLGQGGICALQSVHTFDLRHKLKSLAHPLPLLPDAESPRESKRRSLFHMGNNKPNPKQRMAAHATLIRATNDDKHGIAKNPLVVAYKKFEEGSIFSPNRLDKNEKLSQVDARKIRWILVYSIYQTLRSCTEPPPEVRDISRVTYSLAVSTAHLPPWKETPQRTSSNIKGLKFSLGTSTPSPPSAESTLHSQEVRSEIRPDVDYFALSLRDSSQQLSMKSGQPAIPVRSTSLSRAFARSGSLRKSVKKVKSCVMAPSIEPAPASRRSVMFHEIIVRGYGNGTNEAHEIDVSAELKDAAAATVASRSPSTASNSSTESSTSSAASTPCSEGSWSSGGTSIPEVAPDHHKPTSTSGHQRRASTSSSIYSQEEEPCPPVPRRSSARRSSVIPLEDHAEPGLVPAPLRRLPFNDPDEWSRIENEVHGRYEAVSIRDRRSWASWDEVPEWDSFADVGGLTALPPVQG</sequence>
<name>A0A420YJ94_9PEZI</name>
<feature type="compositionally biased region" description="Polar residues" evidence="1">
    <location>
        <begin position="682"/>
        <end position="699"/>
    </location>
</feature>
<comment type="caution">
    <text evidence="3">The sequence shown here is derived from an EMBL/GenBank/DDBJ whole genome shotgun (WGS) entry which is preliminary data.</text>
</comment>
<feature type="compositionally biased region" description="Polar residues" evidence="1">
    <location>
        <begin position="658"/>
        <end position="669"/>
    </location>
</feature>
<feature type="domain" description="DUF8004" evidence="2">
    <location>
        <begin position="163"/>
        <end position="254"/>
    </location>
</feature>
<dbReference type="AlphaFoldDB" id="A0A420YJ94"/>
<feature type="region of interest" description="Disordered" evidence="1">
    <location>
        <begin position="634"/>
        <end position="736"/>
    </location>
</feature>
<dbReference type="PANTHER" id="PTHR39601:SF1">
    <property type="entry name" value="CHORIOGENIN HMINOR"/>
    <property type="match status" value="1"/>
</dbReference>
<dbReference type="STRING" id="177199.A0A420YJ94"/>
<feature type="compositionally biased region" description="Low complexity" evidence="1">
    <location>
        <begin position="635"/>
        <end position="657"/>
    </location>
</feature>
<dbReference type="OrthoDB" id="4114825at2759"/>
<gene>
    <name evidence="3" type="ORF">DL546_002537</name>
</gene>
<evidence type="ECO:0000259" key="2">
    <source>
        <dbReference type="Pfam" id="PF26013"/>
    </source>
</evidence>
<dbReference type="Proteomes" id="UP000275385">
    <property type="component" value="Unassembled WGS sequence"/>
</dbReference>
<feature type="region of interest" description="Disordered" evidence="1">
    <location>
        <begin position="502"/>
        <end position="526"/>
    </location>
</feature>
<reference evidence="3 4" key="1">
    <citation type="submission" date="2018-08" db="EMBL/GenBank/DDBJ databases">
        <title>Draft genome of the lignicolous fungus Coniochaeta pulveracea.</title>
        <authorList>
            <person name="Borstlap C.J."/>
            <person name="De Witt R.N."/>
            <person name="Botha A."/>
            <person name="Volschenk H."/>
        </authorList>
    </citation>
    <scope>NUCLEOTIDE SEQUENCE [LARGE SCALE GENOMIC DNA]</scope>
    <source>
        <strain evidence="3 4">CAB683</strain>
    </source>
</reference>
<dbReference type="Pfam" id="PF26013">
    <property type="entry name" value="DUF8004"/>
    <property type="match status" value="1"/>
</dbReference>
<protein>
    <recommendedName>
        <fullName evidence="2">DUF8004 domain-containing protein</fullName>
    </recommendedName>
</protein>
<keyword evidence="4" id="KW-1185">Reference proteome</keyword>